<evidence type="ECO:0000256" key="5">
    <source>
        <dbReference type="ARBA" id="ARBA00023024"/>
    </source>
</evidence>
<evidence type="ECO:0000256" key="11">
    <source>
        <dbReference type="SAM" id="MobiDB-lite"/>
    </source>
</evidence>
<keyword evidence="3" id="KW-0147">Chitin-binding</keyword>
<comment type="similarity">
    <text evidence="9">Belongs to the glycosyl hydrolase 18 family. Chitinase class III subfamily.</text>
</comment>
<dbReference type="CDD" id="cd02877">
    <property type="entry name" value="GH18_hevamine_XipI_class_III"/>
    <property type="match status" value="1"/>
</dbReference>
<dbReference type="Gene3D" id="3.20.20.80">
    <property type="entry name" value="Glycosidases"/>
    <property type="match status" value="1"/>
</dbReference>
<dbReference type="Proteomes" id="UP000572817">
    <property type="component" value="Unassembled WGS sequence"/>
</dbReference>
<evidence type="ECO:0000256" key="10">
    <source>
        <dbReference type="RuleBase" id="RU000489"/>
    </source>
</evidence>
<dbReference type="SMR" id="A0A8H4J0W0"/>
<feature type="signal peptide" evidence="12">
    <location>
        <begin position="1"/>
        <end position="22"/>
    </location>
</feature>
<evidence type="ECO:0000256" key="3">
    <source>
        <dbReference type="ARBA" id="ARBA00022669"/>
    </source>
</evidence>
<sequence>MPSKSTLASVIAGLFALHGVEAGFNSASKSNVAVYWGQNSYGQGTGDLAQQRLSYYCENSDIDIIPMAFMTTVTDDTGHPQLNFANQGDHCSTFSGTQLLNCSELAADIPTCQSQYNKTITLSIGGATYTEGGFSTADEAVAAANLVWATFGPPTSNSSILRPFGNASVDGFDFDFESTVSNMQPFAQQLRTLMDAQEAADGAHRILTAAPQCPYPDAADNSFLSGPNGDGVDAVAIDAVFVQFYNNYCGLQSYVANATDQWNFNFATWDAWAKDVAAKDDVKVFLGVPASSTAAGSGYKSASDLAPIIEYVANFSSFGGVMMWDASQAYANEGFLSAVKSELEQDAAQRPEETCSGYRTGEGARAARGYAA</sequence>
<dbReference type="GO" id="GO:0008843">
    <property type="term" value="F:endochitinase activity"/>
    <property type="evidence" value="ECO:0007669"/>
    <property type="project" value="UniProtKB-EC"/>
</dbReference>
<reference evidence="14" key="1">
    <citation type="submission" date="2020-04" db="EMBL/GenBank/DDBJ databases">
        <title>Genome Assembly and Annotation of Botryosphaeria dothidea sdau 11-99, a Latent Pathogen of Apple Fruit Ring Rot in China.</title>
        <authorList>
            <person name="Yu C."/>
            <person name="Diao Y."/>
            <person name="Lu Q."/>
            <person name="Zhao J."/>
            <person name="Cui S."/>
            <person name="Peng C."/>
            <person name="He B."/>
            <person name="Liu H."/>
        </authorList>
    </citation>
    <scope>NUCLEOTIDE SEQUENCE [LARGE SCALE GENOMIC DNA]</scope>
    <source>
        <strain evidence="14">Sdau11-99</strain>
    </source>
</reference>
<evidence type="ECO:0000256" key="8">
    <source>
        <dbReference type="ARBA" id="ARBA00023326"/>
    </source>
</evidence>
<evidence type="ECO:0000313" key="15">
    <source>
        <dbReference type="Proteomes" id="UP000572817"/>
    </source>
</evidence>
<protein>
    <recommendedName>
        <fullName evidence="2">chitinase</fullName>
        <ecNumber evidence="2">3.2.1.14</ecNumber>
    </recommendedName>
</protein>
<comment type="catalytic activity">
    <reaction evidence="1">
        <text>Random endo-hydrolysis of N-acetyl-beta-D-glucosaminide (1-&gt;4)-beta-linkages in chitin and chitodextrins.</text>
        <dbReference type="EC" id="3.2.1.14"/>
    </reaction>
</comment>
<evidence type="ECO:0000256" key="12">
    <source>
        <dbReference type="SAM" id="SignalP"/>
    </source>
</evidence>
<proteinExistence type="inferred from homology"/>
<evidence type="ECO:0000256" key="6">
    <source>
        <dbReference type="ARBA" id="ARBA00023277"/>
    </source>
</evidence>
<dbReference type="PANTHER" id="PTHR45708:SF49">
    <property type="entry name" value="ENDOCHITINASE"/>
    <property type="match status" value="1"/>
</dbReference>
<dbReference type="InterPro" id="IPR001579">
    <property type="entry name" value="Glyco_hydro_18_chit_AS"/>
</dbReference>
<evidence type="ECO:0000256" key="7">
    <source>
        <dbReference type="ARBA" id="ARBA00023295"/>
    </source>
</evidence>
<feature type="domain" description="GH18" evidence="13">
    <location>
        <begin position="30"/>
        <end position="346"/>
    </location>
</feature>
<keyword evidence="4 10" id="KW-0378">Hydrolase</keyword>
<dbReference type="OrthoDB" id="6020543at2759"/>
<dbReference type="GO" id="GO:0008061">
    <property type="term" value="F:chitin binding"/>
    <property type="evidence" value="ECO:0007669"/>
    <property type="project" value="UniProtKB-KW"/>
</dbReference>
<evidence type="ECO:0000256" key="1">
    <source>
        <dbReference type="ARBA" id="ARBA00000822"/>
    </source>
</evidence>
<feature type="region of interest" description="Disordered" evidence="11">
    <location>
        <begin position="349"/>
        <end position="372"/>
    </location>
</feature>
<dbReference type="InterPro" id="IPR050542">
    <property type="entry name" value="Glycosyl_Hydrlase18_Chitinase"/>
</dbReference>
<dbReference type="InterPro" id="IPR001223">
    <property type="entry name" value="Glyco_hydro18_cat"/>
</dbReference>
<evidence type="ECO:0000313" key="14">
    <source>
        <dbReference type="EMBL" id="KAF4310907.1"/>
    </source>
</evidence>
<dbReference type="InterPro" id="IPR017853">
    <property type="entry name" value="GH"/>
</dbReference>
<organism evidence="14 15">
    <name type="scientific">Botryosphaeria dothidea</name>
    <dbReference type="NCBI Taxonomy" id="55169"/>
    <lineage>
        <taxon>Eukaryota</taxon>
        <taxon>Fungi</taxon>
        <taxon>Dikarya</taxon>
        <taxon>Ascomycota</taxon>
        <taxon>Pezizomycotina</taxon>
        <taxon>Dothideomycetes</taxon>
        <taxon>Dothideomycetes incertae sedis</taxon>
        <taxon>Botryosphaeriales</taxon>
        <taxon>Botryosphaeriaceae</taxon>
        <taxon>Botryosphaeria</taxon>
    </lineage>
</organism>
<keyword evidence="12" id="KW-0732">Signal</keyword>
<dbReference type="GO" id="GO:0005576">
    <property type="term" value="C:extracellular region"/>
    <property type="evidence" value="ECO:0007669"/>
    <property type="project" value="TreeGrafter"/>
</dbReference>
<dbReference type="EC" id="3.2.1.14" evidence="2"/>
<dbReference type="GO" id="GO:0000272">
    <property type="term" value="P:polysaccharide catabolic process"/>
    <property type="evidence" value="ECO:0007669"/>
    <property type="project" value="UniProtKB-KW"/>
</dbReference>
<dbReference type="AlphaFoldDB" id="A0A8H4J0W0"/>
<dbReference type="PROSITE" id="PS51910">
    <property type="entry name" value="GH18_2"/>
    <property type="match status" value="1"/>
</dbReference>
<keyword evidence="8" id="KW-0624">Polysaccharide degradation</keyword>
<keyword evidence="5" id="KW-0146">Chitin degradation</keyword>
<dbReference type="PROSITE" id="PS01095">
    <property type="entry name" value="GH18_1"/>
    <property type="match status" value="1"/>
</dbReference>
<gene>
    <name evidence="14" type="ORF">GTA08_BOTSDO13460</name>
</gene>
<keyword evidence="6" id="KW-0119">Carbohydrate metabolism</keyword>
<keyword evidence="15" id="KW-1185">Reference proteome</keyword>
<evidence type="ECO:0000259" key="13">
    <source>
        <dbReference type="PROSITE" id="PS51910"/>
    </source>
</evidence>
<dbReference type="SUPFAM" id="SSF51445">
    <property type="entry name" value="(Trans)glycosidases"/>
    <property type="match status" value="1"/>
</dbReference>
<evidence type="ECO:0000256" key="2">
    <source>
        <dbReference type="ARBA" id="ARBA00012729"/>
    </source>
</evidence>
<accession>A0A8H4J0W0</accession>
<dbReference type="GO" id="GO:0006032">
    <property type="term" value="P:chitin catabolic process"/>
    <property type="evidence" value="ECO:0007669"/>
    <property type="project" value="UniProtKB-KW"/>
</dbReference>
<name>A0A8H4J0W0_9PEZI</name>
<comment type="caution">
    <text evidence="14">The sequence shown here is derived from an EMBL/GenBank/DDBJ whole genome shotgun (WGS) entry which is preliminary data.</text>
</comment>
<feature type="chain" id="PRO_5034203760" description="chitinase" evidence="12">
    <location>
        <begin position="23"/>
        <end position="372"/>
    </location>
</feature>
<evidence type="ECO:0000256" key="4">
    <source>
        <dbReference type="ARBA" id="ARBA00022801"/>
    </source>
</evidence>
<dbReference type="FunFam" id="3.20.20.80:FF:000145">
    <property type="entry name" value="Class III chitinase, putative"/>
    <property type="match status" value="1"/>
</dbReference>
<dbReference type="EMBL" id="WWBZ02000012">
    <property type="protein sequence ID" value="KAF4310907.1"/>
    <property type="molecule type" value="Genomic_DNA"/>
</dbReference>
<dbReference type="InterPro" id="IPR045321">
    <property type="entry name" value="Cts1-like"/>
</dbReference>
<keyword evidence="7 10" id="KW-0326">Glycosidase</keyword>
<feature type="compositionally biased region" description="Low complexity" evidence="11">
    <location>
        <begin position="357"/>
        <end position="372"/>
    </location>
</feature>
<evidence type="ECO:0000256" key="9">
    <source>
        <dbReference type="ARBA" id="ARBA00025727"/>
    </source>
</evidence>
<dbReference type="Pfam" id="PF00704">
    <property type="entry name" value="Glyco_hydro_18"/>
    <property type="match status" value="1"/>
</dbReference>
<dbReference type="PANTHER" id="PTHR45708">
    <property type="entry name" value="ENDOCHITINASE"/>
    <property type="match status" value="1"/>
</dbReference>